<keyword evidence="2" id="KW-0813">Transport</keyword>
<dbReference type="PANTHER" id="PTHR43427:SF6">
    <property type="entry name" value="CHLORIDE CHANNEL PROTEIN CLC-E"/>
    <property type="match status" value="1"/>
</dbReference>
<evidence type="ECO:0008006" key="13">
    <source>
        <dbReference type="Google" id="ProtNLM"/>
    </source>
</evidence>
<dbReference type="EMBL" id="ACHB01000020">
    <property type="protein sequence ID" value="EEI93536.1"/>
    <property type="molecule type" value="Genomic_DNA"/>
</dbReference>
<evidence type="ECO:0000256" key="2">
    <source>
        <dbReference type="ARBA" id="ARBA00022448"/>
    </source>
</evidence>
<feature type="transmembrane region" description="Helical" evidence="10">
    <location>
        <begin position="65"/>
        <end position="83"/>
    </location>
</feature>
<dbReference type="Pfam" id="PF00654">
    <property type="entry name" value="Voltage_CLC"/>
    <property type="match status" value="1"/>
</dbReference>
<keyword evidence="8" id="KW-0868">Chloride</keyword>
<dbReference type="Proteomes" id="UP000006241">
    <property type="component" value="Unassembled WGS sequence"/>
</dbReference>
<keyword evidence="5" id="KW-0406">Ion transport</keyword>
<evidence type="ECO:0000256" key="9">
    <source>
        <dbReference type="ARBA" id="ARBA00023303"/>
    </source>
</evidence>
<sequence length="182" mass="20533">MKINFRQRLEILNKWRMKKISNRNFLIILAFVVGIIGGIAASVLKGMTHFIASALQDDVEWHYKYSFYLVFPLIGILLSVLYIRKFLKGKNFEHGITPIIYSISRKSSRIEPHNVYSQIITSAVTVGFGGSSGLEAPIAYSGSAIGSNVGVFWVCSTEKLPCCWLVVQQQGFQERLTVRLQE</sequence>
<evidence type="ECO:0000256" key="6">
    <source>
        <dbReference type="ARBA" id="ARBA00023136"/>
    </source>
</evidence>
<evidence type="ECO:0000256" key="5">
    <source>
        <dbReference type="ARBA" id="ARBA00023065"/>
    </source>
</evidence>
<comment type="subcellular location">
    <subcellularLocation>
        <location evidence="1">Membrane</location>
        <topology evidence="1">Multi-pass membrane protein</topology>
    </subcellularLocation>
</comment>
<proteinExistence type="predicted"/>
<organism evidence="11 12">
    <name type="scientific">Sphingobacterium spiritivorum ATCC 33300</name>
    <dbReference type="NCBI Taxonomy" id="525372"/>
    <lineage>
        <taxon>Bacteria</taxon>
        <taxon>Pseudomonadati</taxon>
        <taxon>Bacteroidota</taxon>
        <taxon>Sphingobacteriia</taxon>
        <taxon>Sphingobacteriales</taxon>
        <taxon>Sphingobacteriaceae</taxon>
        <taxon>Sphingobacterium</taxon>
    </lineage>
</organism>
<keyword evidence="7" id="KW-0869">Chloride channel</keyword>
<evidence type="ECO:0000313" key="11">
    <source>
        <dbReference type="EMBL" id="EEI93536.1"/>
    </source>
</evidence>
<name>C2FU54_SPHSI</name>
<keyword evidence="4 10" id="KW-1133">Transmembrane helix</keyword>
<dbReference type="SUPFAM" id="SSF81340">
    <property type="entry name" value="Clc chloride channel"/>
    <property type="match status" value="1"/>
</dbReference>
<keyword evidence="9" id="KW-0407">Ion channel</keyword>
<dbReference type="InterPro" id="IPR001807">
    <property type="entry name" value="ClC"/>
</dbReference>
<protein>
    <recommendedName>
        <fullName evidence="13">Chloride transporter, ClC family</fullName>
    </recommendedName>
</protein>
<evidence type="ECO:0000256" key="7">
    <source>
        <dbReference type="ARBA" id="ARBA00023173"/>
    </source>
</evidence>
<keyword evidence="6 10" id="KW-0472">Membrane</keyword>
<dbReference type="GO" id="GO:0034707">
    <property type="term" value="C:chloride channel complex"/>
    <property type="evidence" value="ECO:0007669"/>
    <property type="project" value="UniProtKB-KW"/>
</dbReference>
<evidence type="ECO:0000256" key="8">
    <source>
        <dbReference type="ARBA" id="ARBA00023214"/>
    </source>
</evidence>
<evidence type="ECO:0000256" key="4">
    <source>
        <dbReference type="ARBA" id="ARBA00022989"/>
    </source>
</evidence>
<comment type="caution">
    <text evidence="11">The sequence shown here is derived from an EMBL/GenBank/DDBJ whole genome shotgun (WGS) entry which is preliminary data.</text>
</comment>
<evidence type="ECO:0000256" key="1">
    <source>
        <dbReference type="ARBA" id="ARBA00004141"/>
    </source>
</evidence>
<evidence type="ECO:0000256" key="10">
    <source>
        <dbReference type="SAM" id="Phobius"/>
    </source>
</evidence>
<dbReference type="GO" id="GO:0005254">
    <property type="term" value="F:chloride channel activity"/>
    <property type="evidence" value="ECO:0007669"/>
    <property type="project" value="UniProtKB-KW"/>
</dbReference>
<dbReference type="InterPro" id="IPR050368">
    <property type="entry name" value="ClC-type_chloride_channel"/>
</dbReference>
<dbReference type="PANTHER" id="PTHR43427">
    <property type="entry name" value="CHLORIDE CHANNEL PROTEIN CLC-E"/>
    <property type="match status" value="1"/>
</dbReference>
<accession>C2FU54</accession>
<gene>
    <name evidence="11" type="ORF">HMPREF0765_0860</name>
</gene>
<dbReference type="CDD" id="cd00400">
    <property type="entry name" value="Voltage_gated_ClC"/>
    <property type="match status" value="1"/>
</dbReference>
<reference evidence="11 12" key="1">
    <citation type="submission" date="2009-01" db="EMBL/GenBank/DDBJ databases">
        <authorList>
            <person name="Qin X."/>
            <person name="Bachman B."/>
            <person name="Battles P."/>
            <person name="Bell A."/>
            <person name="Bess C."/>
            <person name="Bickham C."/>
            <person name="Chaboub L."/>
            <person name="Chen D."/>
            <person name="Coyle M."/>
            <person name="Deiros D.R."/>
            <person name="Dinh H."/>
            <person name="Forbes L."/>
            <person name="Fowler G."/>
            <person name="Francisco L."/>
            <person name="Fu Q."/>
            <person name="Gubbala S."/>
            <person name="Hale W."/>
            <person name="Han Y."/>
            <person name="Hemphill L."/>
            <person name="Highlander S.K."/>
            <person name="Hirani K."/>
            <person name="Hogues M."/>
            <person name="Jackson L."/>
            <person name="Jakkamsetti A."/>
            <person name="Javaid M."/>
            <person name="Jiang H."/>
            <person name="Korchina V."/>
            <person name="Kovar C."/>
            <person name="Lara F."/>
            <person name="Lee S."/>
            <person name="Mata R."/>
            <person name="Mathew T."/>
            <person name="Moen C."/>
            <person name="Morales K."/>
            <person name="Munidasa M."/>
            <person name="Nazareth L."/>
            <person name="Ngo R."/>
            <person name="Nguyen L."/>
            <person name="Okwuonu G."/>
            <person name="Ongeri F."/>
            <person name="Patil S."/>
            <person name="Petrosino J."/>
            <person name="Pham C."/>
            <person name="Pham P."/>
            <person name="Pu L.-L."/>
            <person name="Puazo M."/>
            <person name="Raj R."/>
            <person name="Reid J."/>
            <person name="Rouhana J."/>
            <person name="Saada N."/>
            <person name="Shang Y."/>
            <person name="Simmons D."/>
            <person name="Thornton R."/>
            <person name="Warren J."/>
            <person name="Weissenberger G."/>
            <person name="Zhang J."/>
            <person name="Zhang L."/>
            <person name="Zhou C."/>
            <person name="Zhu D."/>
            <person name="Muzny D."/>
            <person name="Worley K."/>
            <person name="Gibbs R."/>
        </authorList>
    </citation>
    <scope>NUCLEOTIDE SEQUENCE [LARGE SCALE GENOMIC DNA]</scope>
    <source>
        <strain evidence="11 12">ATCC 33300</strain>
    </source>
</reference>
<dbReference type="HOGENOM" id="CLU_1481126_0_0_10"/>
<dbReference type="Gene3D" id="1.10.3080.10">
    <property type="entry name" value="Clc chloride channel"/>
    <property type="match status" value="1"/>
</dbReference>
<dbReference type="RefSeq" id="WP_003005791.1">
    <property type="nucleotide sequence ID" value="NZ_GG668631.1"/>
</dbReference>
<keyword evidence="3 10" id="KW-0812">Transmembrane</keyword>
<dbReference type="InterPro" id="IPR014743">
    <property type="entry name" value="Cl-channel_core"/>
</dbReference>
<evidence type="ECO:0000256" key="3">
    <source>
        <dbReference type="ARBA" id="ARBA00022692"/>
    </source>
</evidence>
<evidence type="ECO:0000313" key="12">
    <source>
        <dbReference type="Proteomes" id="UP000006241"/>
    </source>
</evidence>
<dbReference type="AlphaFoldDB" id="C2FU54"/>